<organism evidence="1 2">
    <name type="scientific">Nitrolancea hollandica Lb</name>
    <dbReference type="NCBI Taxonomy" id="1129897"/>
    <lineage>
        <taxon>Bacteria</taxon>
        <taxon>Pseudomonadati</taxon>
        <taxon>Thermomicrobiota</taxon>
        <taxon>Thermomicrobia</taxon>
        <taxon>Sphaerobacterales</taxon>
        <taxon>Sphaerobacterineae</taxon>
        <taxon>Sphaerobacteraceae</taxon>
        <taxon>Nitrolancea</taxon>
    </lineage>
</organism>
<sequence length="67" mass="7757">MGAERKSPEEILRQSEYTPHELADLLEMSLYVIQSAVWGGELKATVIGHDIMSMRREDVLQWLERRG</sequence>
<name>I4ECA1_9BACT</name>
<evidence type="ECO:0000313" key="1">
    <source>
        <dbReference type="EMBL" id="CCF82313.1"/>
    </source>
</evidence>
<proteinExistence type="predicted"/>
<evidence type="ECO:0000313" key="2">
    <source>
        <dbReference type="Proteomes" id="UP000004221"/>
    </source>
</evidence>
<dbReference type="RefSeq" id="WP_008474426.1">
    <property type="nucleotide sequence ID" value="NZ_CAGS01000004.1"/>
</dbReference>
<accession>I4ECA1</accession>
<dbReference type="OrthoDB" id="9936038at2"/>
<dbReference type="Proteomes" id="UP000004221">
    <property type="component" value="Unassembled WGS sequence"/>
</dbReference>
<comment type="caution">
    <text evidence="1">The sequence shown here is derived from an EMBL/GenBank/DDBJ whole genome shotgun (WGS) entry which is preliminary data.</text>
</comment>
<evidence type="ECO:0008006" key="3">
    <source>
        <dbReference type="Google" id="ProtNLM"/>
    </source>
</evidence>
<gene>
    <name evidence="1" type="ORF">NITHO_1010009</name>
</gene>
<protein>
    <recommendedName>
        <fullName evidence="3">Helix-turn-helix domain-containing protein</fullName>
    </recommendedName>
</protein>
<keyword evidence="2" id="KW-1185">Reference proteome</keyword>
<reference evidence="1 2" key="1">
    <citation type="journal article" date="2012" name="ISME J.">
        <title>Nitrification expanded: discovery, physiology and genomics of a nitrite-oxidizing bacterium from the phylum Chloroflexi.</title>
        <authorList>
            <person name="Sorokin D.Y."/>
            <person name="Lucker S."/>
            <person name="Vejmelkova D."/>
            <person name="Kostrikina N.A."/>
            <person name="Kleerebezem R."/>
            <person name="Rijpstra W.I."/>
            <person name="Damste J.S."/>
            <person name="Le Paslier D."/>
            <person name="Muyzer G."/>
            <person name="Wagner M."/>
            <person name="van Loosdrecht M.C."/>
            <person name="Daims H."/>
        </authorList>
    </citation>
    <scope>NUCLEOTIDE SEQUENCE [LARGE SCALE GENOMIC DNA]</scope>
    <source>
        <strain evidence="2">none</strain>
    </source>
</reference>
<dbReference type="EMBL" id="CAGS01000004">
    <property type="protein sequence ID" value="CCF82313.1"/>
    <property type="molecule type" value="Genomic_DNA"/>
</dbReference>
<dbReference type="AlphaFoldDB" id="I4ECA1"/>